<reference evidence="6" key="2">
    <citation type="submission" date="2025-09" db="UniProtKB">
        <authorList>
            <consortium name="Ensembl"/>
        </authorList>
    </citation>
    <scope>IDENTIFICATION</scope>
</reference>
<dbReference type="InterPro" id="IPR036179">
    <property type="entry name" value="Ig-like_dom_sf"/>
</dbReference>
<proteinExistence type="predicted"/>
<accession>A0A8C3SGT7</accession>
<keyword evidence="4" id="KW-1133">Transmembrane helix</keyword>
<dbReference type="Gene3D" id="2.60.40.10">
    <property type="entry name" value="Immunoglobulins"/>
    <property type="match status" value="1"/>
</dbReference>
<evidence type="ECO:0000256" key="3">
    <source>
        <dbReference type="ARBA" id="ARBA00023319"/>
    </source>
</evidence>
<dbReference type="Proteomes" id="UP000694403">
    <property type="component" value="Unplaced"/>
</dbReference>
<dbReference type="SMART" id="SM00409">
    <property type="entry name" value="IG"/>
    <property type="match status" value="1"/>
</dbReference>
<evidence type="ECO:0000256" key="4">
    <source>
        <dbReference type="SAM" id="Phobius"/>
    </source>
</evidence>
<name>A0A8C3SGT7_CHESE</name>
<keyword evidence="1" id="KW-0732">Signal</keyword>
<protein>
    <recommendedName>
        <fullName evidence="5">Immunoglobulin domain-containing protein</fullName>
    </recommendedName>
</protein>
<keyword evidence="2" id="KW-0391">Immunity</keyword>
<reference evidence="6" key="1">
    <citation type="submission" date="2025-08" db="UniProtKB">
        <authorList>
            <consortium name="Ensembl"/>
        </authorList>
    </citation>
    <scope>IDENTIFICATION</scope>
</reference>
<keyword evidence="2" id="KW-1064">Adaptive immunity</keyword>
<dbReference type="InterPro" id="IPR051287">
    <property type="entry name" value="TCR_variable_region"/>
</dbReference>
<dbReference type="InterPro" id="IPR003599">
    <property type="entry name" value="Ig_sub"/>
</dbReference>
<evidence type="ECO:0000313" key="6">
    <source>
        <dbReference type="Ensembl" id="ENSCSRP00000012890.1"/>
    </source>
</evidence>
<feature type="transmembrane region" description="Helical" evidence="4">
    <location>
        <begin position="17"/>
        <end position="40"/>
    </location>
</feature>
<evidence type="ECO:0000313" key="7">
    <source>
        <dbReference type="Proteomes" id="UP000694403"/>
    </source>
</evidence>
<evidence type="ECO:0000256" key="2">
    <source>
        <dbReference type="ARBA" id="ARBA00023130"/>
    </source>
</evidence>
<dbReference type="AlphaFoldDB" id="A0A8C3SGT7"/>
<dbReference type="PANTHER" id="PTHR19367">
    <property type="entry name" value="T-CELL RECEPTOR ALPHA CHAIN V REGION"/>
    <property type="match status" value="1"/>
</dbReference>
<keyword evidence="3" id="KW-0393">Immunoglobulin domain</keyword>
<dbReference type="GO" id="GO:0002250">
    <property type="term" value="P:adaptive immune response"/>
    <property type="evidence" value="ECO:0007669"/>
    <property type="project" value="UniProtKB-KW"/>
</dbReference>
<dbReference type="Ensembl" id="ENSCSRT00000013410.1">
    <property type="protein sequence ID" value="ENSCSRP00000012890.1"/>
    <property type="gene ID" value="ENSCSRG00000009748.1"/>
</dbReference>
<keyword evidence="4" id="KW-0812">Transmembrane</keyword>
<dbReference type="PANTHER" id="PTHR19367:SF18">
    <property type="entry name" value="T CELL RECEPTOR ALPHA VARIABLE 16"/>
    <property type="match status" value="1"/>
</dbReference>
<keyword evidence="7" id="KW-1185">Reference proteome</keyword>
<keyword evidence="4" id="KW-0472">Membrane</keyword>
<dbReference type="SUPFAM" id="SSF48726">
    <property type="entry name" value="Immunoglobulin"/>
    <property type="match status" value="1"/>
</dbReference>
<sequence length="182" mass="20325">MCTLSCVSLSCYYVSVYTVPLFSVFILCSYFVYVSIMLLLHLRQSNGDTVTQIKGSVLISQGDPVVVNCTYEAVSPYLFWYVQFPNQPLRLFLKDLGRVDSDEGIRKGFNATHDKVHKSFHLLKPSSELRDSATYYCGLTEQKPPRGCGSNLRLLGATRGGRRRNSGLWKELGGTSPALTPQ</sequence>
<evidence type="ECO:0000259" key="5">
    <source>
        <dbReference type="SMART" id="SM00409"/>
    </source>
</evidence>
<evidence type="ECO:0000256" key="1">
    <source>
        <dbReference type="ARBA" id="ARBA00022729"/>
    </source>
</evidence>
<organism evidence="6 7">
    <name type="scientific">Chelydra serpentina</name>
    <name type="common">Snapping turtle</name>
    <name type="synonym">Testudo serpentina</name>
    <dbReference type="NCBI Taxonomy" id="8475"/>
    <lineage>
        <taxon>Eukaryota</taxon>
        <taxon>Metazoa</taxon>
        <taxon>Chordata</taxon>
        <taxon>Craniata</taxon>
        <taxon>Vertebrata</taxon>
        <taxon>Euteleostomi</taxon>
        <taxon>Archelosauria</taxon>
        <taxon>Testudinata</taxon>
        <taxon>Testudines</taxon>
        <taxon>Cryptodira</taxon>
        <taxon>Durocryptodira</taxon>
        <taxon>Americhelydia</taxon>
        <taxon>Chelydroidea</taxon>
        <taxon>Chelydridae</taxon>
        <taxon>Chelydra</taxon>
    </lineage>
</organism>
<dbReference type="InterPro" id="IPR013783">
    <property type="entry name" value="Ig-like_fold"/>
</dbReference>
<feature type="domain" description="Immunoglobulin" evidence="5">
    <location>
        <begin position="54"/>
        <end position="155"/>
    </location>
</feature>